<dbReference type="InterPro" id="IPR053136">
    <property type="entry name" value="UTP_pyrophosphatase-like"/>
</dbReference>
<dbReference type="CDD" id="cd07344">
    <property type="entry name" value="M48_yhfN_like"/>
    <property type="match status" value="1"/>
</dbReference>
<reference evidence="2 3" key="1">
    <citation type="submission" date="2020-08" db="EMBL/GenBank/DDBJ databases">
        <title>Genomic Encyclopedia of Type Strains, Phase IV (KMG-IV): sequencing the most valuable type-strain genomes for metagenomic binning, comparative biology and taxonomic classification.</title>
        <authorList>
            <person name="Goeker M."/>
        </authorList>
    </citation>
    <scope>NUCLEOTIDE SEQUENCE [LARGE SCALE GENOMIC DNA]</scope>
    <source>
        <strain evidence="2 3">DSM 27244</strain>
    </source>
</reference>
<protein>
    <recommendedName>
        <fullName evidence="1">YgjP-like metallopeptidase domain-containing protein</fullName>
    </recommendedName>
</protein>
<evidence type="ECO:0000313" key="2">
    <source>
        <dbReference type="EMBL" id="MBB5696737.1"/>
    </source>
</evidence>
<dbReference type="InterPro" id="IPR002725">
    <property type="entry name" value="YgjP-like_metallopeptidase"/>
</dbReference>
<dbReference type="PANTHER" id="PTHR30399">
    <property type="entry name" value="UNCHARACTERIZED PROTEIN YGJP"/>
    <property type="match status" value="1"/>
</dbReference>
<accession>A0A7W9ALN0</accession>
<proteinExistence type="predicted"/>
<dbReference type="Gene3D" id="3.30.2010.10">
    <property type="entry name" value="Metalloproteases ('zincins'), catalytic domain"/>
    <property type="match status" value="1"/>
</dbReference>
<organism evidence="2 3">
    <name type="scientific">Sphingomonas yantingensis</name>
    <dbReference type="NCBI Taxonomy" id="1241761"/>
    <lineage>
        <taxon>Bacteria</taxon>
        <taxon>Pseudomonadati</taxon>
        <taxon>Pseudomonadota</taxon>
        <taxon>Alphaproteobacteria</taxon>
        <taxon>Sphingomonadales</taxon>
        <taxon>Sphingomonadaceae</taxon>
        <taxon>Sphingomonas</taxon>
    </lineage>
</organism>
<dbReference type="Proteomes" id="UP000557739">
    <property type="component" value="Unassembled WGS sequence"/>
</dbReference>
<dbReference type="AlphaFoldDB" id="A0A7W9ALN0"/>
<name>A0A7W9ALN0_9SPHN</name>
<gene>
    <name evidence="2" type="ORF">FHR19_000062</name>
</gene>
<dbReference type="PANTHER" id="PTHR30399:SF1">
    <property type="entry name" value="UTP PYROPHOSPHATASE"/>
    <property type="match status" value="1"/>
</dbReference>
<evidence type="ECO:0000259" key="1">
    <source>
        <dbReference type="Pfam" id="PF01863"/>
    </source>
</evidence>
<dbReference type="RefSeq" id="WP_246359238.1">
    <property type="nucleotide sequence ID" value="NZ_JACIJJ010000001.1"/>
</dbReference>
<evidence type="ECO:0000313" key="3">
    <source>
        <dbReference type="Proteomes" id="UP000557739"/>
    </source>
</evidence>
<sequence length="221" mass="24361">MEGIEVVRHPRARRMRLSIDPASGLVRLTLPPRGSKRDGLAWAASKRDWIEAQRARLPRAVPFVPGAVIPFGDTELTLEWRAGAARTPVLEGNRLIVGGPVEGFGGRIERWLKREALGVLTAETLAVAGRAGVSIERVAIGDARARWGSCSASGAIRYSWRLILAPAYVRRFVVAHEVAHRVHMNHGPAFHALERELLDTDPRPATAWLRRHGAGLHWLGK</sequence>
<comment type="caution">
    <text evidence="2">The sequence shown here is derived from an EMBL/GenBank/DDBJ whole genome shotgun (WGS) entry which is preliminary data.</text>
</comment>
<feature type="domain" description="YgjP-like metallopeptidase" evidence="1">
    <location>
        <begin position="13"/>
        <end position="212"/>
    </location>
</feature>
<dbReference type="Pfam" id="PF01863">
    <property type="entry name" value="YgjP-like"/>
    <property type="match status" value="1"/>
</dbReference>
<dbReference type="EMBL" id="JACIJJ010000001">
    <property type="protein sequence ID" value="MBB5696737.1"/>
    <property type="molecule type" value="Genomic_DNA"/>
</dbReference>
<keyword evidence="3" id="KW-1185">Reference proteome</keyword>